<evidence type="ECO:0000256" key="3">
    <source>
        <dbReference type="ARBA" id="ARBA00023242"/>
    </source>
</evidence>
<feature type="coiled-coil region" evidence="5">
    <location>
        <begin position="208"/>
        <end position="237"/>
    </location>
</feature>
<evidence type="ECO:0000256" key="2">
    <source>
        <dbReference type="ARBA" id="ARBA00023125"/>
    </source>
</evidence>
<dbReference type="InterPro" id="IPR009071">
    <property type="entry name" value="HMG_box_dom"/>
</dbReference>
<feature type="coiled-coil region" evidence="5">
    <location>
        <begin position="280"/>
        <end position="307"/>
    </location>
</feature>
<dbReference type="PANTHER" id="PTHR48112:SF32">
    <property type="entry name" value="HIGH MOBILITY GROUP PROTEIN B3"/>
    <property type="match status" value="1"/>
</dbReference>
<organism evidence="8 9">
    <name type="scientific">Tetrabaena socialis</name>
    <dbReference type="NCBI Taxonomy" id="47790"/>
    <lineage>
        <taxon>Eukaryota</taxon>
        <taxon>Viridiplantae</taxon>
        <taxon>Chlorophyta</taxon>
        <taxon>core chlorophytes</taxon>
        <taxon>Chlorophyceae</taxon>
        <taxon>CS clade</taxon>
        <taxon>Chlamydomonadales</taxon>
        <taxon>Tetrabaenaceae</taxon>
        <taxon>Tetrabaena</taxon>
    </lineage>
</organism>
<dbReference type="Proteomes" id="UP000236333">
    <property type="component" value="Unassembled WGS sequence"/>
</dbReference>
<dbReference type="CDD" id="cd00084">
    <property type="entry name" value="HMG-box_SF"/>
    <property type="match status" value="1"/>
</dbReference>
<gene>
    <name evidence="8" type="ORF">TSOC_009168</name>
</gene>
<evidence type="ECO:0000256" key="1">
    <source>
        <dbReference type="ARBA" id="ARBA00004123"/>
    </source>
</evidence>
<dbReference type="OrthoDB" id="498543at2759"/>
<evidence type="ECO:0000256" key="4">
    <source>
        <dbReference type="PROSITE-ProRule" id="PRU00267"/>
    </source>
</evidence>
<dbReference type="AlphaFoldDB" id="A0A2J7ZWK8"/>
<evidence type="ECO:0000313" key="9">
    <source>
        <dbReference type="Proteomes" id="UP000236333"/>
    </source>
</evidence>
<keyword evidence="5" id="KW-0175">Coiled coil</keyword>
<evidence type="ECO:0000259" key="7">
    <source>
        <dbReference type="PROSITE" id="PS50118"/>
    </source>
</evidence>
<feature type="domain" description="HMG box" evidence="7">
    <location>
        <begin position="307"/>
        <end position="365"/>
    </location>
</feature>
<feature type="compositionally biased region" description="Low complexity" evidence="6">
    <location>
        <begin position="374"/>
        <end position="385"/>
    </location>
</feature>
<dbReference type="PANTHER" id="PTHR48112">
    <property type="entry name" value="HIGH MOBILITY GROUP PROTEIN DSP1"/>
    <property type="match status" value="1"/>
</dbReference>
<dbReference type="SMART" id="SM00398">
    <property type="entry name" value="HMG"/>
    <property type="match status" value="2"/>
</dbReference>
<dbReference type="EMBL" id="PGGS01000371">
    <property type="protein sequence ID" value="PNH04646.1"/>
    <property type="molecule type" value="Genomic_DNA"/>
</dbReference>
<comment type="subcellular location">
    <subcellularLocation>
        <location evidence="1">Nucleus</location>
    </subcellularLocation>
</comment>
<feature type="compositionally biased region" description="Low complexity" evidence="6">
    <location>
        <begin position="115"/>
        <end position="148"/>
    </location>
</feature>
<keyword evidence="2 4" id="KW-0238">DNA-binding</keyword>
<evidence type="ECO:0000256" key="5">
    <source>
        <dbReference type="SAM" id="Coils"/>
    </source>
</evidence>
<name>A0A2J7ZWK8_9CHLO</name>
<keyword evidence="9" id="KW-1185">Reference proteome</keyword>
<dbReference type="InterPro" id="IPR050342">
    <property type="entry name" value="HMGB"/>
</dbReference>
<feature type="region of interest" description="Disordered" evidence="6">
    <location>
        <begin position="362"/>
        <end position="393"/>
    </location>
</feature>
<proteinExistence type="predicted"/>
<dbReference type="GO" id="GO:0003677">
    <property type="term" value="F:DNA binding"/>
    <property type="evidence" value="ECO:0007669"/>
    <property type="project" value="UniProtKB-UniRule"/>
</dbReference>
<dbReference type="PROSITE" id="PS50118">
    <property type="entry name" value="HMG_BOX_2"/>
    <property type="match status" value="1"/>
</dbReference>
<feature type="compositionally biased region" description="Low complexity" evidence="6">
    <location>
        <begin position="171"/>
        <end position="190"/>
    </location>
</feature>
<sequence length="393" mass="40516">MAGLLRQFAVRGALGLLQPVRCLSSAPVAFDQSCSRAAAAARPQWSAAGLSTGVFAPSTIVLGAWDRAPSSHGAIFQLQLQRHAAAAGAAGMSSSAARFSTTQPAAAPRPSKVGSPPHAAPAASLATSARPRSKPKAAAPAPAPTKGAARGGNAGSAKAAAAPAAPKPKKAAATSTSTAAAGKAAKPKAAQGVAQRIKAVVEQEIARKLKADAARERLRAQARKAEARAKLKAKEAQRIRRAPSAYNLFMREQLKGVTPSGEQAFAAVAKRFAELAPADKQKYVDAAAALKARVAELRAQRKADRAAKRALTPYFFFLREAYATTRASMPGQPSKAVVVRLGELWRGLPEEGRAKYVAMTDAERRAKGLPQPKPAQRAAAAAAPAPAAPAPPK</sequence>
<dbReference type="InterPro" id="IPR036910">
    <property type="entry name" value="HMG_box_dom_sf"/>
</dbReference>
<feature type="DNA-binding region" description="HMG box" evidence="4">
    <location>
        <begin position="307"/>
        <end position="365"/>
    </location>
</feature>
<evidence type="ECO:0000313" key="8">
    <source>
        <dbReference type="EMBL" id="PNH04646.1"/>
    </source>
</evidence>
<feature type="compositionally biased region" description="Low complexity" evidence="6">
    <location>
        <begin position="155"/>
        <end position="164"/>
    </location>
</feature>
<keyword evidence="3 4" id="KW-0539">Nucleus</keyword>
<comment type="caution">
    <text evidence="8">The sequence shown here is derived from an EMBL/GenBank/DDBJ whole genome shotgun (WGS) entry which is preliminary data.</text>
</comment>
<dbReference type="SUPFAM" id="SSF47095">
    <property type="entry name" value="HMG-box"/>
    <property type="match status" value="2"/>
</dbReference>
<feature type="region of interest" description="Disordered" evidence="6">
    <location>
        <begin position="96"/>
        <end position="190"/>
    </location>
</feature>
<evidence type="ECO:0000256" key="6">
    <source>
        <dbReference type="SAM" id="MobiDB-lite"/>
    </source>
</evidence>
<accession>A0A2J7ZWK8</accession>
<reference evidence="8 9" key="1">
    <citation type="journal article" date="2017" name="Mol. Biol. Evol.">
        <title>The 4-celled Tetrabaena socialis nuclear genome reveals the essential components for genetic control of cell number at the origin of multicellularity in the volvocine lineage.</title>
        <authorList>
            <person name="Featherston J."/>
            <person name="Arakaki Y."/>
            <person name="Hanschen E.R."/>
            <person name="Ferris P.J."/>
            <person name="Michod R.E."/>
            <person name="Olson B.J.S.C."/>
            <person name="Nozaki H."/>
            <person name="Durand P.M."/>
        </authorList>
    </citation>
    <scope>NUCLEOTIDE SEQUENCE [LARGE SCALE GENOMIC DNA]</scope>
    <source>
        <strain evidence="8 9">NIES-571</strain>
    </source>
</reference>
<dbReference type="GO" id="GO:0005634">
    <property type="term" value="C:nucleus"/>
    <property type="evidence" value="ECO:0007669"/>
    <property type="project" value="UniProtKB-SubCell"/>
</dbReference>
<dbReference type="Pfam" id="PF00505">
    <property type="entry name" value="HMG_box"/>
    <property type="match status" value="1"/>
</dbReference>
<dbReference type="Gene3D" id="1.10.30.10">
    <property type="entry name" value="High mobility group box domain"/>
    <property type="match status" value="2"/>
</dbReference>
<protein>
    <recommendedName>
        <fullName evidence="7">HMG box domain-containing protein</fullName>
    </recommendedName>
</protein>